<dbReference type="Pfam" id="PF00406">
    <property type="entry name" value="ADK"/>
    <property type="match status" value="1"/>
</dbReference>
<keyword evidence="5" id="KW-0963">Cytoplasm</keyword>
<feature type="binding site" evidence="5">
    <location>
        <position position="49"/>
    </location>
    <ligand>
        <name>AMP</name>
        <dbReference type="ChEBI" id="CHEBI:456215"/>
    </ligand>
</feature>
<comment type="pathway">
    <text evidence="5">Purine metabolism; AMP biosynthesis via salvage pathway; AMP from ADP: step 1/1.</text>
</comment>
<dbReference type="InterPro" id="IPR000850">
    <property type="entry name" value="Adenylat/UMP-CMP_kin"/>
</dbReference>
<dbReference type="CDD" id="cd01428">
    <property type="entry name" value="ADK"/>
    <property type="match status" value="1"/>
</dbReference>
<dbReference type="NCBIfam" id="NF011104">
    <property type="entry name" value="PRK14531.1"/>
    <property type="match status" value="1"/>
</dbReference>
<dbReference type="InterPro" id="IPR027417">
    <property type="entry name" value="P-loop_NTPase"/>
</dbReference>
<comment type="similarity">
    <text evidence="5 6">Belongs to the adenylate kinase family.</text>
</comment>
<dbReference type="NCBIfam" id="NF011101">
    <property type="entry name" value="PRK14528.1"/>
    <property type="match status" value="1"/>
</dbReference>
<feature type="region of interest" description="NMP" evidence="5">
    <location>
        <begin position="43"/>
        <end position="72"/>
    </location>
</feature>
<reference evidence="8" key="1">
    <citation type="submission" date="2022-08" db="EMBL/GenBank/DDBJ databases">
        <authorList>
            <person name="Deng Y."/>
            <person name="Han X.-F."/>
            <person name="Zhang Y.-Q."/>
        </authorList>
    </citation>
    <scope>NUCLEOTIDE SEQUENCE</scope>
    <source>
        <strain evidence="8">CPCC 203386</strain>
    </source>
</reference>
<feature type="binding site" evidence="5">
    <location>
        <position position="185"/>
    </location>
    <ligand>
        <name>ATP</name>
        <dbReference type="ChEBI" id="CHEBI:30616"/>
    </ligand>
</feature>
<dbReference type="NCBIfam" id="NF011100">
    <property type="entry name" value="PRK14527.1"/>
    <property type="match status" value="1"/>
</dbReference>
<evidence type="ECO:0000313" key="8">
    <source>
        <dbReference type="EMBL" id="MCS5732586.1"/>
    </source>
</evidence>
<comment type="caution">
    <text evidence="5">Lacks conserved residue(s) required for the propagation of feature annotation.</text>
</comment>
<evidence type="ECO:0000256" key="7">
    <source>
        <dbReference type="RuleBase" id="RU003331"/>
    </source>
</evidence>
<dbReference type="HAMAP" id="MF_00235">
    <property type="entry name" value="Adenylate_kinase_Adk"/>
    <property type="match status" value="1"/>
</dbReference>
<dbReference type="PRINTS" id="PR00094">
    <property type="entry name" value="ADENYLTKNASE"/>
</dbReference>
<dbReference type="NCBIfam" id="NF011105">
    <property type="entry name" value="PRK14532.1"/>
    <property type="match status" value="1"/>
</dbReference>
<keyword evidence="5 7" id="KW-0067">ATP-binding</keyword>
<evidence type="ECO:0000256" key="1">
    <source>
        <dbReference type="ARBA" id="ARBA00022679"/>
    </source>
</evidence>
<dbReference type="InterPro" id="IPR033690">
    <property type="entry name" value="Adenylat_kinase_CS"/>
</dbReference>
<feature type="binding site" evidence="5">
    <location>
        <position position="146"/>
    </location>
    <ligand>
        <name>AMP</name>
        <dbReference type="ChEBI" id="CHEBI:456215"/>
    </ligand>
</feature>
<protein>
    <recommendedName>
        <fullName evidence="5 7">Adenylate kinase</fullName>
        <shortName evidence="5">AK</shortName>
        <ecNumber evidence="5 7">2.7.4.3</ecNumber>
    </recommendedName>
    <alternativeName>
        <fullName evidence="5">ATP-AMP transphosphorylase</fullName>
    </alternativeName>
    <alternativeName>
        <fullName evidence="5">ATP:AMP phosphotransferase</fullName>
    </alternativeName>
    <alternativeName>
        <fullName evidence="5">Adenylate monophosphate kinase</fullName>
    </alternativeName>
</protein>
<evidence type="ECO:0000256" key="4">
    <source>
        <dbReference type="ARBA" id="ARBA00022777"/>
    </source>
</evidence>
<comment type="subcellular location">
    <subcellularLocation>
        <location evidence="5 7">Cytoplasm</location>
    </subcellularLocation>
</comment>
<evidence type="ECO:0000256" key="6">
    <source>
        <dbReference type="RuleBase" id="RU003330"/>
    </source>
</evidence>
<name>A0ABT2GXI5_9MICO</name>
<feature type="binding site" evidence="5">
    <location>
        <position position="157"/>
    </location>
    <ligand>
        <name>AMP</name>
        <dbReference type="ChEBI" id="CHEBI:456215"/>
    </ligand>
</feature>
<evidence type="ECO:0000256" key="3">
    <source>
        <dbReference type="ARBA" id="ARBA00022741"/>
    </source>
</evidence>
<feature type="binding site" evidence="5">
    <location>
        <begin position="70"/>
        <end position="72"/>
    </location>
    <ligand>
        <name>AMP</name>
        <dbReference type="ChEBI" id="CHEBI:456215"/>
    </ligand>
</feature>
<keyword evidence="4 5" id="KW-0418">Kinase</keyword>
<dbReference type="RefSeq" id="WP_259537212.1">
    <property type="nucleotide sequence ID" value="NZ_JANLCJ010000001.1"/>
</dbReference>
<keyword evidence="1 5" id="KW-0808">Transferase</keyword>
<keyword evidence="2 5" id="KW-0545">Nucleotide biosynthesis</keyword>
<dbReference type="EC" id="2.7.4.3" evidence="5 7"/>
<dbReference type="PROSITE" id="PS00113">
    <property type="entry name" value="ADENYLATE_KINASE"/>
    <property type="match status" value="1"/>
</dbReference>
<comment type="caution">
    <text evidence="8">The sequence shown here is derived from an EMBL/GenBank/DDBJ whole genome shotgun (WGS) entry which is preliminary data.</text>
</comment>
<proteinExistence type="inferred from homology"/>
<organism evidence="8 9">
    <name type="scientific">Herbiconiux daphne</name>
    <dbReference type="NCBI Taxonomy" id="2970914"/>
    <lineage>
        <taxon>Bacteria</taxon>
        <taxon>Bacillati</taxon>
        <taxon>Actinomycetota</taxon>
        <taxon>Actinomycetes</taxon>
        <taxon>Micrococcales</taxon>
        <taxon>Microbacteriaceae</taxon>
        <taxon>Herbiconiux</taxon>
    </lineage>
</organism>
<comment type="function">
    <text evidence="5">Catalyzes the reversible transfer of the terminal phosphate group between ATP and AMP. Plays an important role in cellular energy homeostasis and in adenine nucleotide metabolism.</text>
</comment>
<evidence type="ECO:0000256" key="2">
    <source>
        <dbReference type="ARBA" id="ARBA00022727"/>
    </source>
</evidence>
<dbReference type="Gene3D" id="3.40.50.300">
    <property type="entry name" value="P-loop containing nucleotide triphosphate hydrolases"/>
    <property type="match status" value="1"/>
</dbReference>
<dbReference type="EMBL" id="JANLCJ010000001">
    <property type="protein sequence ID" value="MCS5732586.1"/>
    <property type="molecule type" value="Genomic_DNA"/>
</dbReference>
<comment type="catalytic activity">
    <reaction evidence="5 7">
        <text>AMP + ATP = 2 ADP</text>
        <dbReference type="Rhea" id="RHEA:12973"/>
        <dbReference type="ChEBI" id="CHEBI:30616"/>
        <dbReference type="ChEBI" id="CHEBI:456215"/>
        <dbReference type="ChEBI" id="CHEBI:456216"/>
        <dbReference type="EC" id="2.7.4.3"/>
    </reaction>
</comment>
<dbReference type="PANTHER" id="PTHR23359">
    <property type="entry name" value="NUCLEOTIDE KINASE"/>
    <property type="match status" value="1"/>
</dbReference>
<comment type="subunit">
    <text evidence="5 7">Monomer.</text>
</comment>
<feature type="binding site" evidence="5">
    <location>
        <begin position="23"/>
        <end position="28"/>
    </location>
    <ligand>
        <name>ATP</name>
        <dbReference type="ChEBI" id="CHEBI:30616"/>
    </ligand>
</feature>
<feature type="binding site" evidence="5">
    <location>
        <position position="44"/>
    </location>
    <ligand>
        <name>AMP</name>
        <dbReference type="ChEBI" id="CHEBI:456215"/>
    </ligand>
</feature>
<sequence>MTDGPGAADSNGSLRLLLIGPPGAGKGTQAARLSEAYGIPAVSTGDIFRENVKEGTELGVKAKEYMDAGHYVPDSLTNELVRDRLSQPDVADGFLLDGYPRTLQQVEELDDILGVNAASLDAVVVLTADTDEVVQRLLKRSAEQGRSDDTDEVIRRRLDVYAEQTAPLIDVYAQRGLLIEVDGLGAIDEVTGRIIAALASR</sequence>
<feature type="binding site" evidence="5">
    <location>
        <position position="105"/>
    </location>
    <ligand>
        <name>AMP</name>
        <dbReference type="ChEBI" id="CHEBI:456215"/>
    </ligand>
</feature>
<dbReference type="GO" id="GO:0004017">
    <property type="term" value="F:AMP kinase activity"/>
    <property type="evidence" value="ECO:0007669"/>
    <property type="project" value="UniProtKB-EC"/>
</dbReference>
<feature type="binding site" evidence="5">
    <location>
        <begin position="98"/>
        <end position="101"/>
    </location>
    <ligand>
        <name>AMP</name>
        <dbReference type="ChEBI" id="CHEBI:456215"/>
    </ligand>
</feature>
<comment type="domain">
    <text evidence="5">Consists of three domains, a large central CORE domain and two small peripheral domains, NMPbind and LID, which undergo movements during catalysis. The LID domain closes over the site of phosphoryl transfer upon ATP binding. Assembling and dissambling the active center during each catalytic cycle provides an effective means to prevent ATP hydrolysis.</text>
</comment>
<evidence type="ECO:0000313" key="9">
    <source>
        <dbReference type="Proteomes" id="UP001165586"/>
    </source>
</evidence>
<dbReference type="SUPFAM" id="SSF52540">
    <property type="entry name" value="P-loop containing nucleoside triphosphate hydrolases"/>
    <property type="match status" value="1"/>
</dbReference>
<dbReference type="NCBIfam" id="NF001381">
    <property type="entry name" value="PRK00279.1-3"/>
    <property type="match status" value="1"/>
</dbReference>
<keyword evidence="9" id="KW-1185">Reference proteome</keyword>
<feature type="binding site" evidence="5">
    <location>
        <position position="140"/>
    </location>
    <ligand>
        <name>ATP</name>
        <dbReference type="ChEBI" id="CHEBI:30616"/>
    </ligand>
</feature>
<dbReference type="Proteomes" id="UP001165586">
    <property type="component" value="Unassembled WGS sequence"/>
</dbReference>
<keyword evidence="3 5" id="KW-0547">Nucleotide-binding</keyword>
<accession>A0ABT2GXI5</accession>
<evidence type="ECO:0000256" key="5">
    <source>
        <dbReference type="HAMAP-Rule" id="MF_00235"/>
    </source>
</evidence>
<gene>
    <name evidence="5" type="primary">adk</name>
    <name evidence="8" type="ORF">N1032_02370</name>
</gene>